<proteinExistence type="inferred from homology"/>
<keyword evidence="6" id="KW-0975">Bacterial flagellum</keyword>
<dbReference type="RefSeq" id="WP_216939969.1">
    <property type="nucleotide sequence ID" value="NZ_CP077062.1"/>
</dbReference>
<name>A0A975Y0L9_9ACTN</name>
<dbReference type="GO" id="GO:0044780">
    <property type="term" value="P:bacterial-type flagellum assembly"/>
    <property type="evidence" value="ECO:0007669"/>
    <property type="project" value="InterPro"/>
</dbReference>
<dbReference type="PANTHER" id="PTHR30033">
    <property type="entry name" value="FLAGELLAR HOOK-ASSOCIATED PROTEIN 1"/>
    <property type="match status" value="1"/>
</dbReference>
<dbReference type="InterPro" id="IPR053927">
    <property type="entry name" value="FlgK_helical"/>
</dbReference>
<dbReference type="InterPro" id="IPR002371">
    <property type="entry name" value="FlgK"/>
</dbReference>
<dbReference type="GO" id="GO:0005198">
    <property type="term" value="F:structural molecule activity"/>
    <property type="evidence" value="ECO:0007669"/>
    <property type="project" value="InterPro"/>
</dbReference>
<dbReference type="GO" id="GO:0009424">
    <property type="term" value="C:bacterial-type flagellum hook"/>
    <property type="evidence" value="ECO:0007669"/>
    <property type="project" value="InterPro"/>
</dbReference>
<dbReference type="InterPro" id="IPR010930">
    <property type="entry name" value="Flg_bb/hook_C_dom"/>
</dbReference>
<keyword evidence="10" id="KW-1185">Reference proteome</keyword>
<evidence type="ECO:0000256" key="6">
    <source>
        <dbReference type="ARBA" id="ARBA00023143"/>
    </source>
</evidence>
<dbReference type="AlphaFoldDB" id="A0A975Y0L9"/>
<evidence type="ECO:0000313" key="10">
    <source>
        <dbReference type="Proteomes" id="UP000683575"/>
    </source>
</evidence>
<dbReference type="KEGG" id="nps:KRR39_00970"/>
<evidence type="ECO:0000259" key="7">
    <source>
        <dbReference type="Pfam" id="PF06429"/>
    </source>
</evidence>
<feature type="domain" description="Flagellar basal-body/hook protein C-terminal" evidence="7">
    <location>
        <begin position="412"/>
        <end position="449"/>
    </location>
</feature>
<dbReference type="Pfam" id="PF22638">
    <property type="entry name" value="FlgK_D1"/>
    <property type="match status" value="1"/>
</dbReference>
<evidence type="ECO:0000256" key="3">
    <source>
        <dbReference type="ARBA" id="ARBA00009677"/>
    </source>
</evidence>
<keyword evidence="9" id="KW-0282">Flagellum</keyword>
<dbReference type="GO" id="GO:0005576">
    <property type="term" value="C:extracellular region"/>
    <property type="evidence" value="ECO:0007669"/>
    <property type="project" value="UniProtKB-SubCell"/>
</dbReference>
<evidence type="ECO:0000259" key="8">
    <source>
        <dbReference type="Pfam" id="PF22638"/>
    </source>
</evidence>
<evidence type="ECO:0000313" key="9">
    <source>
        <dbReference type="EMBL" id="QWZ08479.1"/>
    </source>
</evidence>
<feature type="domain" description="Flagellar hook-associated protein FlgK helical" evidence="8">
    <location>
        <begin position="102"/>
        <end position="330"/>
    </location>
</feature>
<protein>
    <recommendedName>
        <fullName evidence="4">Flagellar hook-associated protein 1</fullName>
    </recommendedName>
</protein>
<evidence type="ECO:0000256" key="5">
    <source>
        <dbReference type="ARBA" id="ARBA00022525"/>
    </source>
</evidence>
<reference evidence="9" key="1">
    <citation type="submission" date="2021-06" db="EMBL/GenBank/DDBJ databases">
        <title>Complete genome sequence of Nocardioides sp. G188.</title>
        <authorList>
            <person name="Im W.-T."/>
        </authorList>
    </citation>
    <scope>NUCLEOTIDE SEQUENCE</scope>
    <source>
        <strain evidence="9">G188</strain>
    </source>
</reference>
<dbReference type="EMBL" id="CP077062">
    <property type="protein sequence ID" value="QWZ08479.1"/>
    <property type="molecule type" value="Genomic_DNA"/>
</dbReference>
<keyword evidence="9" id="KW-0969">Cilium</keyword>
<organism evidence="9 10">
    <name type="scientific">Nocardioides panacis</name>
    <dbReference type="NCBI Taxonomy" id="2849501"/>
    <lineage>
        <taxon>Bacteria</taxon>
        <taxon>Bacillati</taxon>
        <taxon>Actinomycetota</taxon>
        <taxon>Actinomycetes</taxon>
        <taxon>Propionibacteriales</taxon>
        <taxon>Nocardioidaceae</taxon>
        <taxon>Nocardioides</taxon>
    </lineage>
</organism>
<dbReference type="Proteomes" id="UP000683575">
    <property type="component" value="Chromosome"/>
</dbReference>
<accession>A0A975Y0L9</accession>
<keyword evidence="9" id="KW-0966">Cell projection</keyword>
<evidence type="ECO:0000256" key="2">
    <source>
        <dbReference type="ARBA" id="ARBA00004613"/>
    </source>
</evidence>
<comment type="subcellular location">
    <subcellularLocation>
        <location evidence="1">Bacterial flagellum</location>
    </subcellularLocation>
    <subcellularLocation>
        <location evidence="2">Secreted</location>
    </subcellularLocation>
</comment>
<evidence type="ECO:0000256" key="1">
    <source>
        <dbReference type="ARBA" id="ARBA00004365"/>
    </source>
</evidence>
<dbReference type="PANTHER" id="PTHR30033:SF1">
    <property type="entry name" value="FLAGELLAR HOOK-ASSOCIATED PROTEIN 1"/>
    <property type="match status" value="1"/>
</dbReference>
<evidence type="ECO:0000256" key="4">
    <source>
        <dbReference type="ARBA" id="ARBA00016244"/>
    </source>
</evidence>
<keyword evidence="5" id="KW-0964">Secreted</keyword>
<sequence length="455" mass="46316">MSGTFSSLSGALSALRYNRVAMDVASGNVANAGTAGYARRQVIGQATGAPALPAIWSRWQGAGDGVEPSSVSRMVDPLMDARSRAEHSASSFLDTRSASLVRFETAIAEPGEGGVAAALDNFQSAWHDVANSPGDSAAGTQLLARAETLRSTIATQAQAVSNEWADQRTRLDALGSDVNQTAAQLADLNKGLRSASLSGTDAGTLLDQRDQLTLKLASLTGAAVTVNADTTVDVKVGGQALVTGNTAYAVTVTGSADLAGAATDPVEFSVNGTAVTLPGGEVGAGQQLLNTDLPGYLTKLDSFVATMANAVNTQHALGVDRSGAAGGPLFSGTTAATLQVAITDPLKLAAADPAKGGLDNTNANALANLDMGGTAYRNLVTGFGVTVSSARQTAANQSVLTAQVDASRESLSGINIDEEMVNLLAAQRGYEGASRVLTTMDSMLDTLINRTGLVR</sequence>
<dbReference type="Pfam" id="PF06429">
    <property type="entry name" value="Flg_bbr_C"/>
    <property type="match status" value="1"/>
</dbReference>
<comment type="similarity">
    <text evidence="3">Belongs to the flagella basal body rod proteins family.</text>
</comment>
<dbReference type="NCBIfam" id="TIGR02492">
    <property type="entry name" value="flgK_ends"/>
    <property type="match status" value="1"/>
</dbReference>
<gene>
    <name evidence="9" type="primary">flgK</name>
    <name evidence="9" type="ORF">KRR39_00970</name>
</gene>